<accession>A0A7J0EP65</accession>
<dbReference type="EMBL" id="BJWL01000006">
    <property type="protein sequence ID" value="GFY88285.1"/>
    <property type="molecule type" value="Genomic_DNA"/>
</dbReference>
<keyword evidence="2" id="KW-0472">Membrane</keyword>
<name>A0A7J0EP65_9ERIC</name>
<dbReference type="Proteomes" id="UP000585474">
    <property type="component" value="Unassembled WGS sequence"/>
</dbReference>
<feature type="transmembrane region" description="Helical" evidence="2">
    <location>
        <begin position="28"/>
        <end position="51"/>
    </location>
</feature>
<dbReference type="PANTHER" id="PTHR33429">
    <property type="entry name" value="OS02G0708000 PROTEIN-RELATED"/>
    <property type="match status" value="1"/>
</dbReference>
<sequence>MPFSQQPDLVYPNTVTNQPPPHSSNGSFGTVFIVLAVIVALAALACCFRWLCDRGQHHHHPAEAKHGQAQPRNPHFRGREGSGPGGNGEIRGAPKFADQGNVTTTRGIFSV</sequence>
<keyword evidence="4" id="KW-1185">Reference proteome</keyword>
<organism evidence="3 4">
    <name type="scientific">Actinidia rufa</name>
    <dbReference type="NCBI Taxonomy" id="165716"/>
    <lineage>
        <taxon>Eukaryota</taxon>
        <taxon>Viridiplantae</taxon>
        <taxon>Streptophyta</taxon>
        <taxon>Embryophyta</taxon>
        <taxon>Tracheophyta</taxon>
        <taxon>Spermatophyta</taxon>
        <taxon>Magnoliopsida</taxon>
        <taxon>eudicotyledons</taxon>
        <taxon>Gunneridae</taxon>
        <taxon>Pentapetalae</taxon>
        <taxon>asterids</taxon>
        <taxon>Ericales</taxon>
        <taxon>Actinidiaceae</taxon>
        <taxon>Actinidia</taxon>
    </lineage>
</organism>
<evidence type="ECO:0000313" key="4">
    <source>
        <dbReference type="Proteomes" id="UP000585474"/>
    </source>
</evidence>
<feature type="region of interest" description="Disordered" evidence="1">
    <location>
        <begin position="58"/>
        <end position="111"/>
    </location>
</feature>
<comment type="caution">
    <text evidence="3">The sequence shown here is derived from an EMBL/GenBank/DDBJ whole genome shotgun (WGS) entry which is preliminary data.</text>
</comment>
<feature type="region of interest" description="Disordered" evidence="1">
    <location>
        <begin position="1"/>
        <end position="23"/>
    </location>
</feature>
<keyword evidence="2" id="KW-0812">Transmembrane</keyword>
<proteinExistence type="predicted"/>
<dbReference type="OrthoDB" id="1906668at2759"/>
<protein>
    <submittedName>
        <fullName evidence="3">Uncharacterized protein</fullName>
    </submittedName>
</protein>
<reference evidence="3 4" key="1">
    <citation type="submission" date="2019-07" db="EMBL/GenBank/DDBJ databases">
        <title>De Novo Assembly of kiwifruit Actinidia rufa.</title>
        <authorList>
            <person name="Sugita-Konishi S."/>
            <person name="Sato K."/>
            <person name="Mori E."/>
            <person name="Abe Y."/>
            <person name="Kisaki G."/>
            <person name="Hamano K."/>
            <person name="Suezawa K."/>
            <person name="Otani M."/>
            <person name="Fukuda T."/>
            <person name="Manabe T."/>
            <person name="Gomi K."/>
            <person name="Tabuchi M."/>
            <person name="Akimitsu K."/>
            <person name="Kataoka I."/>
        </authorList>
    </citation>
    <scope>NUCLEOTIDE SEQUENCE [LARGE SCALE GENOMIC DNA]</scope>
    <source>
        <strain evidence="4">cv. Fuchu</strain>
    </source>
</reference>
<dbReference type="AlphaFoldDB" id="A0A7J0EP65"/>
<dbReference type="PANTHER" id="PTHR33429:SF7">
    <property type="entry name" value="OS02G0708000 PROTEIN"/>
    <property type="match status" value="1"/>
</dbReference>
<evidence type="ECO:0000256" key="1">
    <source>
        <dbReference type="SAM" id="MobiDB-lite"/>
    </source>
</evidence>
<evidence type="ECO:0000256" key="2">
    <source>
        <dbReference type="SAM" id="Phobius"/>
    </source>
</evidence>
<feature type="compositionally biased region" description="Polar residues" evidence="1">
    <location>
        <begin position="100"/>
        <end position="111"/>
    </location>
</feature>
<evidence type="ECO:0000313" key="3">
    <source>
        <dbReference type="EMBL" id="GFY88285.1"/>
    </source>
</evidence>
<keyword evidence="2" id="KW-1133">Transmembrane helix</keyword>
<gene>
    <name evidence="3" type="ORF">Acr_06g0002250</name>
</gene>